<gene>
    <name evidence="2" type="ORF">Apa02nite_023350</name>
</gene>
<dbReference type="EMBL" id="BOMS01000031">
    <property type="protein sequence ID" value="GIE66227.1"/>
    <property type="molecule type" value="Genomic_DNA"/>
</dbReference>
<name>A0ABQ4B6C8_9ACTN</name>
<comment type="caution">
    <text evidence="2">The sequence shown here is derived from an EMBL/GenBank/DDBJ whole genome shotgun (WGS) entry which is preliminary data.</text>
</comment>
<protein>
    <recommendedName>
        <fullName evidence="4">Secreted protein</fullName>
    </recommendedName>
</protein>
<accession>A0ABQ4B6C8</accession>
<evidence type="ECO:0000313" key="3">
    <source>
        <dbReference type="Proteomes" id="UP000624709"/>
    </source>
</evidence>
<proteinExistence type="predicted"/>
<feature type="chain" id="PRO_5045829899" description="Secreted protein" evidence="1">
    <location>
        <begin position="26"/>
        <end position="202"/>
    </location>
</feature>
<evidence type="ECO:0000256" key="1">
    <source>
        <dbReference type="SAM" id="SignalP"/>
    </source>
</evidence>
<keyword evidence="3" id="KW-1185">Reference proteome</keyword>
<keyword evidence="1" id="KW-0732">Signal</keyword>
<reference evidence="2 3" key="1">
    <citation type="submission" date="2021-01" db="EMBL/GenBank/DDBJ databases">
        <title>Whole genome shotgun sequence of Actinoplanes palleronii NBRC 14916.</title>
        <authorList>
            <person name="Komaki H."/>
            <person name="Tamura T."/>
        </authorList>
    </citation>
    <scope>NUCLEOTIDE SEQUENCE [LARGE SCALE GENOMIC DNA]</scope>
    <source>
        <strain evidence="2 3">NBRC 14916</strain>
    </source>
</reference>
<organism evidence="2 3">
    <name type="scientific">Actinoplanes palleronii</name>
    <dbReference type="NCBI Taxonomy" id="113570"/>
    <lineage>
        <taxon>Bacteria</taxon>
        <taxon>Bacillati</taxon>
        <taxon>Actinomycetota</taxon>
        <taxon>Actinomycetes</taxon>
        <taxon>Micromonosporales</taxon>
        <taxon>Micromonosporaceae</taxon>
        <taxon>Actinoplanes</taxon>
    </lineage>
</organism>
<feature type="signal peptide" evidence="1">
    <location>
        <begin position="1"/>
        <end position="25"/>
    </location>
</feature>
<dbReference type="Proteomes" id="UP000624709">
    <property type="component" value="Unassembled WGS sequence"/>
</dbReference>
<dbReference type="RefSeq" id="WP_203825048.1">
    <property type="nucleotide sequence ID" value="NZ_BAAATY010000006.1"/>
</dbReference>
<sequence>MPRPERALAVLAATLLTITPSPAGAAPATGTVTFTPAASIALAAIKVHTSGGCPAPADGFYATARGHGFPPDGQIVTAPTAAGMSRTAGFDVWFAQTMADFATDNHTALSGRYDVTVSCVDSFKGAVFAQYTGALVFTSPTSYQSGATASTAAPAAIPAALPAASPAAVPRSFPWWLPVTGLATVLLAFETGRRFGRRSRHP</sequence>
<evidence type="ECO:0008006" key="4">
    <source>
        <dbReference type="Google" id="ProtNLM"/>
    </source>
</evidence>
<evidence type="ECO:0000313" key="2">
    <source>
        <dbReference type="EMBL" id="GIE66227.1"/>
    </source>
</evidence>